<keyword evidence="1" id="KW-0319">Glycerol metabolism</keyword>
<organism evidence="2 3">
    <name type="scientific">Aneurinibacillus danicus</name>
    <dbReference type="NCBI Taxonomy" id="267746"/>
    <lineage>
        <taxon>Bacteria</taxon>
        <taxon>Bacillati</taxon>
        <taxon>Bacillota</taxon>
        <taxon>Bacilli</taxon>
        <taxon>Bacillales</taxon>
        <taxon>Paenibacillaceae</taxon>
        <taxon>Aneurinibacillus group</taxon>
        <taxon>Aneurinibacillus</taxon>
    </lineage>
</organism>
<dbReference type="GO" id="GO:0006071">
    <property type="term" value="P:glycerol metabolic process"/>
    <property type="evidence" value="ECO:0007669"/>
    <property type="project" value="UniProtKB-UniRule"/>
</dbReference>
<keyword evidence="3" id="KW-1185">Reference proteome</keyword>
<dbReference type="GO" id="GO:0006355">
    <property type="term" value="P:regulation of DNA-templated transcription"/>
    <property type="evidence" value="ECO:0007669"/>
    <property type="project" value="InterPro"/>
</dbReference>
<proteinExistence type="predicted"/>
<dbReference type="OrthoDB" id="9799580at2"/>
<evidence type="ECO:0000256" key="1">
    <source>
        <dbReference type="PIRNR" id="PIRNR016897"/>
    </source>
</evidence>
<keyword evidence="1" id="KW-0804">Transcription</keyword>
<dbReference type="GO" id="GO:0003723">
    <property type="term" value="F:RNA binding"/>
    <property type="evidence" value="ECO:0007669"/>
    <property type="project" value="UniProtKB-KW"/>
</dbReference>
<keyword evidence="1" id="KW-0694">RNA-binding</keyword>
<evidence type="ECO:0000313" key="3">
    <source>
        <dbReference type="Proteomes" id="UP000321157"/>
    </source>
</evidence>
<sequence>MNRADFYAGLASSRKIASVKEEKLLEKALKADVGAVVLSVGNVGSIARYVQLYKAHGIPVLIHPERIGGMSQDKEGIAFLARCVKPDGIITTRNHLVKQAKKHGLITVQRFFLVDSDAVKSTLFSVQETEPDAVEIMPALLPEFITEFRKQIAVPIIAGGLISNREQVMKALCYGAIAVSMGSHHLWKERVAGEPYPLSVV</sequence>
<evidence type="ECO:0000313" key="2">
    <source>
        <dbReference type="EMBL" id="GEN34514.1"/>
    </source>
</evidence>
<keyword evidence="1" id="KW-0805">Transcription regulation</keyword>
<dbReference type="SUPFAM" id="SSF110391">
    <property type="entry name" value="GlpP-like"/>
    <property type="match status" value="1"/>
</dbReference>
<accession>A0A511V6E3</accession>
<dbReference type="PANTHER" id="PTHR35787">
    <property type="entry name" value="GLYCEROL UPTAKE OPERON ANTITERMINATOR REGULATORY PROTEIN"/>
    <property type="match status" value="1"/>
</dbReference>
<protein>
    <recommendedName>
        <fullName evidence="1">Glycerol uptake operon antiterminator regulatory protein</fullName>
    </recommendedName>
</protein>
<comment type="function">
    <text evidence="1">Regulates expression of the glpD operon. In the presence of glycerol 3-phosphate (G3P) causes antitermination of transcription of glpD at the inverted repeat of the leader region to enhance its transcription. Binds and stabilizes glpD leader mRNA.</text>
</comment>
<dbReference type="InterPro" id="IPR013785">
    <property type="entry name" value="Aldolase_TIM"/>
</dbReference>
<dbReference type="PIRSF" id="PIRSF016897">
    <property type="entry name" value="GlpP"/>
    <property type="match status" value="1"/>
</dbReference>
<dbReference type="AlphaFoldDB" id="A0A511V6E3"/>
<dbReference type="RefSeq" id="WP_146809786.1">
    <property type="nucleotide sequence ID" value="NZ_BJXX01000083.1"/>
</dbReference>
<dbReference type="PANTHER" id="PTHR35787:SF1">
    <property type="entry name" value="GLYCEROL UPTAKE OPERON ANTITERMINATOR REGULATORY PROTEIN"/>
    <property type="match status" value="1"/>
</dbReference>
<dbReference type="EMBL" id="BJXX01000083">
    <property type="protein sequence ID" value="GEN34514.1"/>
    <property type="molecule type" value="Genomic_DNA"/>
</dbReference>
<dbReference type="InterPro" id="IPR006699">
    <property type="entry name" value="GlpP"/>
</dbReference>
<gene>
    <name evidence="2" type="ORF">ADA01nite_19740</name>
</gene>
<dbReference type="Gene3D" id="3.20.20.70">
    <property type="entry name" value="Aldolase class I"/>
    <property type="match status" value="1"/>
</dbReference>
<dbReference type="Proteomes" id="UP000321157">
    <property type="component" value="Unassembled WGS sequence"/>
</dbReference>
<dbReference type="Pfam" id="PF04309">
    <property type="entry name" value="G3P_antiterm"/>
    <property type="match status" value="1"/>
</dbReference>
<comment type="caution">
    <text evidence="2">The sequence shown here is derived from an EMBL/GenBank/DDBJ whole genome shotgun (WGS) entry which is preliminary data.</text>
</comment>
<name>A0A511V6E3_9BACL</name>
<reference evidence="2 3" key="1">
    <citation type="submission" date="2019-07" db="EMBL/GenBank/DDBJ databases">
        <title>Whole genome shotgun sequence of Aneurinibacillus danicus NBRC 102444.</title>
        <authorList>
            <person name="Hosoyama A."/>
            <person name="Uohara A."/>
            <person name="Ohji S."/>
            <person name="Ichikawa N."/>
        </authorList>
    </citation>
    <scope>NUCLEOTIDE SEQUENCE [LARGE SCALE GENOMIC DNA]</scope>
    <source>
        <strain evidence="2 3">NBRC 102444</strain>
    </source>
</reference>